<evidence type="ECO:0000313" key="2">
    <source>
        <dbReference type="EMBL" id="CAI8909706.1"/>
    </source>
</evidence>
<evidence type="ECO:0000256" key="1">
    <source>
        <dbReference type="SAM" id="MobiDB-lite"/>
    </source>
</evidence>
<dbReference type="Proteomes" id="UP001162030">
    <property type="component" value="Chromosome"/>
</dbReference>
<feature type="region of interest" description="Disordered" evidence="1">
    <location>
        <begin position="73"/>
        <end position="93"/>
    </location>
</feature>
<name>A0ABM9I5S4_9GAMM</name>
<dbReference type="EMBL" id="OX458333">
    <property type="protein sequence ID" value="CAI8909706.1"/>
    <property type="molecule type" value="Genomic_DNA"/>
</dbReference>
<organism evidence="2 3">
    <name type="scientific">Methylocaldum szegediense</name>
    <dbReference type="NCBI Taxonomy" id="73780"/>
    <lineage>
        <taxon>Bacteria</taxon>
        <taxon>Pseudomonadati</taxon>
        <taxon>Pseudomonadota</taxon>
        <taxon>Gammaproteobacteria</taxon>
        <taxon>Methylococcales</taxon>
        <taxon>Methylococcaceae</taxon>
        <taxon>Methylocaldum</taxon>
    </lineage>
</organism>
<accession>A0ABM9I5S4</accession>
<reference evidence="2 3" key="1">
    <citation type="submission" date="2023-03" db="EMBL/GenBank/DDBJ databases">
        <authorList>
            <person name="Pearce D."/>
        </authorList>
    </citation>
    <scope>NUCLEOTIDE SEQUENCE [LARGE SCALE GENOMIC DNA]</scope>
    <source>
        <strain evidence="2">Msz</strain>
    </source>
</reference>
<feature type="compositionally biased region" description="Polar residues" evidence="1">
    <location>
        <begin position="84"/>
        <end position="93"/>
    </location>
</feature>
<evidence type="ECO:0000313" key="3">
    <source>
        <dbReference type="Proteomes" id="UP001162030"/>
    </source>
</evidence>
<keyword evidence="3" id="KW-1185">Reference proteome</keyword>
<proteinExistence type="predicted"/>
<gene>
    <name evidence="2" type="ORF">MSZNOR_3613</name>
</gene>
<protein>
    <submittedName>
        <fullName evidence="2">Uncharacterized protein</fullName>
    </submittedName>
</protein>
<sequence>MVANRIASRTETIEISFNNLNPSDQIPLTQTAWSHAHTSSDRANFINTHNEPPPMIDSTLRYQFDECVTATVPARRKPGRQASYDHQSNMRAA</sequence>